<dbReference type="Proteomes" id="UP001195483">
    <property type="component" value="Unassembled WGS sequence"/>
</dbReference>
<proteinExistence type="predicted"/>
<dbReference type="Gene3D" id="3.40.50.300">
    <property type="entry name" value="P-loop containing nucleotide triphosphate hydrolases"/>
    <property type="match status" value="1"/>
</dbReference>
<comment type="caution">
    <text evidence="3">The sequence shown here is derived from an EMBL/GenBank/DDBJ whole genome shotgun (WGS) entry which is preliminary data.</text>
</comment>
<keyword evidence="4" id="KW-1185">Reference proteome</keyword>
<gene>
    <name evidence="3" type="ORF">CHS0354_022695</name>
</gene>
<keyword evidence="1" id="KW-1133">Transmembrane helix</keyword>
<dbReference type="PANTHER" id="PTHR15723">
    <property type="entry name" value="CARBOHYDRATE SULFOTRANSFERASE 15"/>
    <property type="match status" value="1"/>
</dbReference>
<dbReference type="InterPro" id="IPR027417">
    <property type="entry name" value="P-loop_NTPase"/>
</dbReference>
<evidence type="ECO:0000313" key="3">
    <source>
        <dbReference type="EMBL" id="KAK3592271.1"/>
    </source>
</evidence>
<evidence type="ECO:0000256" key="1">
    <source>
        <dbReference type="SAM" id="Phobius"/>
    </source>
</evidence>
<reference evidence="3" key="2">
    <citation type="journal article" date="2021" name="Genome Biol. Evol.">
        <title>Developing a high-quality reference genome for a parasitic bivalve with doubly uniparental inheritance (Bivalvia: Unionida).</title>
        <authorList>
            <person name="Smith C.H."/>
        </authorList>
    </citation>
    <scope>NUCLEOTIDE SEQUENCE</scope>
    <source>
        <strain evidence="3">CHS0354</strain>
        <tissue evidence="3">Mantle</tissue>
    </source>
</reference>
<accession>A0AAE0SIE2</accession>
<dbReference type="EMBL" id="JAEAOA010001382">
    <property type="protein sequence ID" value="KAK3592271.1"/>
    <property type="molecule type" value="Genomic_DNA"/>
</dbReference>
<dbReference type="GO" id="GO:0019319">
    <property type="term" value="P:hexose biosynthetic process"/>
    <property type="evidence" value="ECO:0007669"/>
    <property type="project" value="TreeGrafter"/>
</dbReference>
<evidence type="ECO:0000313" key="4">
    <source>
        <dbReference type="Proteomes" id="UP001195483"/>
    </source>
</evidence>
<organism evidence="3 4">
    <name type="scientific">Potamilus streckersoni</name>
    <dbReference type="NCBI Taxonomy" id="2493646"/>
    <lineage>
        <taxon>Eukaryota</taxon>
        <taxon>Metazoa</taxon>
        <taxon>Spiralia</taxon>
        <taxon>Lophotrochozoa</taxon>
        <taxon>Mollusca</taxon>
        <taxon>Bivalvia</taxon>
        <taxon>Autobranchia</taxon>
        <taxon>Heteroconchia</taxon>
        <taxon>Palaeoheterodonta</taxon>
        <taxon>Unionida</taxon>
        <taxon>Unionoidea</taxon>
        <taxon>Unionidae</taxon>
        <taxon>Ambleminae</taxon>
        <taxon>Lampsilini</taxon>
        <taxon>Potamilus</taxon>
    </lineage>
</organism>
<reference evidence="3" key="1">
    <citation type="journal article" date="2021" name="Genome Biol. Evol.">
        <title>A High-Quality Reference Genome for a Parasitic Bivalve with Doubly Uniparental Inheritance (Bivalvia: Unionida).</title>
        <authorList>
            <person name="Smith C.H."/>
        </authorList>
    </citation>
    <scope>NUCLEOTIDE SEQUENCE</scope>
    <source>
        <strain evidence="3">CHS0354</strain>
    </source>
</reference>
<sequence length="468" mass="55416">MVVTNAMIYLCLRRWQNRSFTQMKFLKSIFWPFISISLLTILIIFMTLQWSRSLRVDVNLFPFNLSNRTRNVLNEIRRQVNTFVYNQTRIESEGPKYGGLMSTTQEELEGMEWENNIDCTKHRRKTSAEDLLCLERKTFLMNYRNPCYYENNSTLRCLPYFQIIGVCKSGTSDLFKRMLRHPQIVQNKGILKKETWFWTWRRHGNVGFHTNMPGRTMMLSTFLDLFDAKTIQTNIVYIKDYGEYHPLVTGHGDPMDFWDQASWRDIPQNDQNADEPVYTDIHVIRHLNPNLKLILLLRDPVERLFSNYLHASFGSTADEFHKDVLLSLDLLNNCTRNKTMRACLYTPSILGSLRTPISGSFYSLHLKEWLKAFPRKQMFITRTEDFGRDILGTLVQIFRFLRLEAMPTKDLYQIAQEGHYYITSKKSRSGNILNETRILLNEYFNPYNEELAHILGNENYLWDDMKRS</sequence>
<dbReference type="PANTHER" id="PTHR15723:SF0">
    <property type="entry name" value="CARBOHYDRATE SULFOTRANSFERASE 15"/>
    <property type="match status" value="1"/>
</dbReference>
<dbReference type="Pfam" id="PF00685">
    <property type="entry name" value="Sulfotransfer_1"/>
    <property type="match status" value="1"/>
</dbReference>
<dbReference type="AlphaFoldDB" id="A0AAE0SIE2"/>
<protein>
    <recommendedName>
        <fullName evidence="2">Sulfotransferase domain-containing protein</fullName>
    </recommendedName>
</protein>
<dbReference type="GO" id="GO:0050659">
    <property type="term" value="F:N-acetylgalactosamine 4-sulfate 6-O-sulfotransferase activity"/>
    <property type="evidence" value="ECO:0007669"/>
    <property type="project" value="TreeGrafter"/>
</dbReference>
<reference evidence="3" key="3">
    <citation type="submission" date="2023-05" db="EMBL/GenBank/DDBJ databases">
        <authorList>
            <person name="Smith C.H."/>
        </authorList>
    </citation>
    <scope>NUCLEOTIDE SEQUENCE</scope>
    <source>
        <strain evidence="3">CHS0354</strain>
        <tissue evidence="3">Mantle</tissue>
    </source>
</reference>
<keyword evidence="1" id="KW-0812">Transmembrane</keyword>
<name>A0AAE0SIE2_9BIVA</name>
<evidence type="ECO:0000259" key="2">
    <source>
        <dbReference type="Pfam" id="PF00685"/>
    </source>
</evidence>
<keyword evidence="1" id="KW-0472">Membrane</keyword>
<dbReference type="InterPro" id="IPR052654">
    <property type="entry name" value="CS_Sulfotransferase"/>
</dbReference>
<feature type="domain" description="Sulfotransferase" evidence="2">
    <location>
        <begin position="287"/>
        <end position="406"/>
    </location>
</feature>
<dbReference type="InterPro" id="IPR000863">
    <property type="entry name" value="Sulfotransferase_dom"/>
</dbReference>
<dbReference type="SUPFAM" id="SSF52540">
    <property type="entry name" value="P-loop containing nucleoside triphosphate hydrolases"/>
    <property type="match status" value="1"/>
</dbReference>
<feature type="transmembrane region" description="Helical" evidence="1">
    <location>
        <begin position="29"/>
        <end position="48"/>
    </location>
</feature>